<evidence type="ECO:0000313" key="2">
    <source>
        <dbReference type="EMBL" id="MPC07908.1"/>
    </source>
</evidence>
<protein>
    <submittedName>
        <fullName evidence="2">Uncharacterized protein</fullName>
    </submittedName>
</protein>
<name>A0A5B7CFD0_PORTR</name>
<reference evidence="2 3" key="1">
    <citation type="submission" date="2019-05" db="EMBL/GenBank/DDBJ databases">
        <title>Another draft genome of Portunus trituberculatus and its Hox gene families provides insights of decapod evolution.</title>
        <authorList>
            <person name="Jeong J.-H."/>
            <person name="Song I."/>
            <person name="Kim S."/>
            <person name="Choi T."/>
            <person name="Kim D."/>
            <person name="Ryu S."/>
            <person name="Kim W."/>
        </authorList>
    </citation>
    <scope>NUCLEOTIDE SEQUENCE [LARGE SCALE GENOMIC DNA]</scope>
    <source>
        <tissue evidence="2">Muscle</tissue>
    </source>
</reference>
<feature type="compositionally biased region" description="Basic and acidic residues" evidence="1">
    <location>
        <begin position="23"/>
        <end position="34"/>
    </location>
</feature>
<gene>
    <name evidence="2" type="ORF">E2C01_000476</name>
</gene>
<accession>A0A5B7CFD0</accession>
<evidence type="ECO:0000313" key="3">
    <source>
        <dbReference type="Proteomes" id="UP000324222"/>
    </source>
</evidence>
<feature type="compositionally biased region" description="Pro residues" evidence="1">
    <location>
        <begin position="100"/>
        <end position="119"/>
    </location>
</feature>
<dbReference type="EMBL" id="VSRR010000011">
    <property type="protein sequence ID" value="MPC07908.1"/>
    <property type="molecule type" value="Genomic_DNA"/>
</dbReference>
<feature type="region of interest" description="Disordered" evidence="1">
    <location>
        <begin position="21"/>
        <end position="63"/>
    </location>
</feature>
<dbReference type="Proteomes" id="UP000324222">
    <property type="component" value="Unassembled WGS sequence"/>
</dbReference>
<dbReference type="AlphaFoldDB" id="A0A5B7CFD0"/>
<comment type="caution">
    <text evidence="2">The sequence shown here is derived from an EMBL/GenBank/DDBJ whole genome shotgun (WGS) entry which is preliminary data.</text>
</comment>
<feature type="region of interest" description="Disordered" evidence="1">
    <location>
        <begin position="95"/>
        <end position="135"/>
    </location>
</feature>
<evidence type="ECO:0000256" key="1">
    <source>
        <dbReference type="SAM" id="MobiDB-lite"/>
    </source>
</evidence>
<sequence length="135" mass="14874">MYIYDSYTSQGITCCNTFGESTTRGEDRVGRDGAGRGGAGRGSIWTSCGGLRESLPLGPRGERTTKTLSFSFRGFIYPDTVQWWRWMGRQVMSAIHHPPARPPANRPPPIARSPPPTSPPRSASDKPSRYNSTLE</sequence>
<organism evidence="2 3">
    <name type="scientific">Portunus trituberculatus</name>
    <name type="common">Swimming crab</name>
    <name type="synonym">Neptunus trituberculatus</name>
    <dbReference type="NCBI Taxonomy" id="210409"/>
    <lineage>
        <taxon>Eukaryota</taxon>
        <taxon>Metazoa</taxon>
        <taxon>Ecdysozoa</taxon>
        <taxon>Arthropoda</taxon>
        <taxon>Crustacea</taxon>
        <taxon>Multicrustacea</taxon>
        <taxon>Malacostraca</taxon>
        <taxon>Eumalacostraca</taxon>
        <taxon>Eucarida</taxon>
        <taxon>Decapoda</taxon>
        <taxon>Pleocyemata</taxon>
        <taxon>Brachyura</taxon>
        <taxon>Eubrachyura</taxon>
        <taxon>Portunoidea</taxon>
        <taxon>Portunidae</taxon>
        <taxon>Portuninae</taxon>
        <taxon>Portunus</taxon>
    </lineage>
</organism>
<proteinExistence type="predicted"/>
<keyword evidence="3" id="KW-1185">Reference proteome</keyword>